<evidence type="ECO:0000256" key="1">
    <source>
        <dbReference type="ARBA" id="ARBA00004127"/>
    </source>
</evidence>
<feature type="transmembrane region" description="Helical" evidence="8">
    <location>
        <begin position="513"/>
        <end position="529"/>
    </location>
</feature>
<feature type="transmembrane region" description="Helical" evidence="8">
    <location>
        <begin position="400"/>
        <end position="425"/>
    </location>
</feature>
<dbReference type="SUPFAM" id="SSF103473">
    <property type="entry name" value="MFS general substrate transporter"/>
    <property type="match status" value="1"/>
</dbReference>
<dbReference type="InterPro" id="IPR005829">
    <property type="entry name" value="Sugar_transporter_CS"/>
</dbReference>
<feature type="transmembrane region" description="Helical" evidence="8">
    <location>
        <begin position="267"/>
        <end position="286"/>
    </location>
</feature>
<dbReference type="EMBL" id="JARTCD010000050">
    <property type="protein sequence ID" value="KAJ8655357.1"/>
    <property type="molecule type" value="Genomic_DNA"/>
</dbReference>
<dbReference type="Pfam" id="PF07690">
    <property type="entry name" value="MFS_1"/>
    <property type="match status" value="1"/>
</dbReference>
<evidence type="ECO:0000256" key="6">
    <source>
        <dbReference type="ARBA" id="ARBA00044273"/>
    </source>
</evidence>
<dbReference type="GO" id="GO:0000329">
    <property type="term" value="C:fungal-type vacuole membrane"/>
    <property type="evidence" value="ECO:0007669"/>
    <property type="project" value="TreeGrafter"/>
</dbReference>
<dbReference type="RefSeq" id="XP_058340270.1">
    <property type="nucleotide sequence ID" value="XM_058489044.1"/>
</dbReference>
<organism evidence="10 11">
    <name type="scientific">Lichtheimia ornata</name>
    <dbReference type="NCBI Taxonomy" id="688661"/>
    <lineage>
        <taxon>Eukaryota</taxon>
        <taxon>Fungi</taxon>
        <taxon>Fungi incertae sedis</taxon>
        <taxon>Mucoromycota</taxon>
        <taxon>Mucoromycotina</taxon>
        <taxon>Mucoromycetes</taxon>
        <taxon>Mucorales</taxon>
        <taxon>Lichtheimiaceae</taxon>
        <taxon>Lichtheimia</taxon>
    </lineage>
</organism>
<dbReference type="PROSITE" id="PS50850">
    <property type="entry name" value="MFS"/>
    <property type="match status" value="1"/>
</dbReference>
<feature type="transmembrane region" description="Helical" evidence="8">
    <location>
        <begin position="197"/>
        <end position="217"/>
    </location>
</feature>
<dbReference type="Gene3D" id="1.20.1250.20">
    <property type="entry name" value="MFS general substrate transporter like domains"/>
    <property type="match status" value="1"/>
</dbReference>
<comment type="caution">
    <text evidence="10">The sequence shown here is derived from an EMBL/GenBank/DDBJ whole genome shotgun (WGS) entry which is preliminary data.</text>
</comment>
<dbReference type="GO" id="GO:0005886">
    <property type="term" value="C:plasma membrane"/>
    <property type="evidence" value="ECO:0007669"/>
    <property type="project" value="TreeGrafter"/>
</dbReference>
<evidence type="ECO:0000256" key="2">
    <source>
        <dbReference type="ARBA" id="ARBA00022448"/>
    </source>
</evidence>
<dbReference type="GO" id="GO:0015174">
    <property type="term" value="F:basic amino acid transmembrane transporter activity"/>
    <property type="evidence" value="ECO:0007669"/>
    <property type="project" value="TreeGrafter"/>
</dbReference>
<dbReference type="InterPro" id="IPR011701">
    <property type="entry name" value="MFS"/>
</dbReference>
<name>A0AAD7XZ44_9FUNG</name>
<evidence type="ECO:0000256" key="8">
    <source>
        <dbReference type="SAM" id="Phobius"/>
    </source>
</evidence>
<keyword evidence="2" id="KW-0813">Transport</keyword>
<feature type="transmembrane region" description="Helical" evidence="8">
    <location>
        <begin position="112"/>
        <end position="131"/>
    </location>
</feature>
<evidence type="ECO:0000256" key="3">
    <source>
        <dbReference type="ARBA" id="ARBA00022692"/>
    </source>
</evidence>
<dbReference type="PANTHER" id="PTHR23501">
    <property type="entry name" value="MAJOR FACILITATOR SUPERFAMILY"/>
    <property type="match status" value="1"/>
</dbReference>
<comment type="subcellular location">
    <subcellularLocation>
        <location evidence="1">Endomembrane system</location>
        <topology evidence="1">Multi-pass membrane protein</topology>
    </subcellularLocation>
</comment>
<dbReference type="InterPro" id="IPR020846">
    <property type="entry name" value="MFS_dom"/>
</dbReference>
<feature type="domain" description="Major facilitator superfamily (MFS) profile" evidence="9">
    <location>
        <begin position="47"/>
        <end position="536"/>
    </location>
</feature>
<feature type="transmembrane region" description="Helical" evidence="8">
    <location>
        <begin position="446"/>
        <end position="464"/>
    </location>
</feature>
<dbReference type="AlphaFoldDB" id="A0AAD7XZ44"/>
<dbReference type="GeneID" id="83216453"/>
<feature type="compositionally biased region" description="Polar residues" evidence="7">
    <location>
        <begin position="1"/>
        <end position="12"/>
    </location>
</feature>
<feature type="transmembrane region" description="Helical" evidence="8">
    <location>
        <begin position="342"/>
        <end position="363"/>
    </location>
</feature>
<gene>
    <name evidence="10" type="ORF">O0I10_009046</name>
</gene>
<dbReference type="PANTHER" id="PTHR23501:SF191">
    <property type="entry name" value="VACUOLAR BASIC AMINO ACID TRANSPORTER 4"/>
    <property type="match status" value="1"/>
</dbReference>
<protein>
    <recommendedName>
        <fullName evidence="6">MFS-type drug efflux transporter P55</fullName>
    </recommendedName>
</protein>
<proteinExistence type="predicted"/>
<feature type="transmembrane region" description="Helical" evidence="8">
    <location>
        <begin position="81"/>
        <end position="100"/>
    </location>
</feature>
<feature type="transmembrane region" description="Helical" evidence="8">
    <location>
        <begin position="170"/>
        <end position="191"/>
    </location>
</feature>
<reference evidence="10 11" key="1">
    <citation type="submission" date="2023-03" db="EMBL/GenBank/DDBJ databases">
        <title>Genome sequence of Lichtheimia ornata CBS 291.66.</title>
        <authorList>
            <person name="Mohabir J.T."/>
            <person name="Shea T.P."/>
            <person name="Kurbessoian T."/>
            <person name="Berby B."/>
            <person name="Fontaine J."/>
            <person name="Livny J."/>
            <person name="Gnirke A."/>
            <person name="Stajich J.E."/>
            <person name="Cuomo C.A."/>
        </authorList>
    </citation>
    <scope>NUCLEOTIDE SEQUENCE [LARGE SCALE GENOMIC DNA]</scope>
    <source>
        <strain evidence="10">CBS 291.66</strain>
    </source>
</reference>
<feature type="region of interest" description="Disordered" evidence="7">
    <location>
        <begin position="1"/>
        <end position="22"/>
    </location>
</feature>
<sequence>MRSTTEENSPLVDSSDRHSTRSYNTVTDNVASPFETDKRIGVSLATLTLCLAIGSCLPGLDTSIVYTAMSRIGTDFESSNQIAWIQSSYTLCSLITLPIAGKLSDIVGRRPVLLTLTTLFFIGSVGCGYASDLTQMIVFRAIAGLGGGGLNLLGNVVIHDVVPADQRNRYLSYISTVQTIGFPLGSPLGGFITDTLGWRYCFKINIVPLLLLLYVYTFHLKSYKVAGQSQRSLRMIDFPGIAMLAGGNILLAVTLLMGGNIRAWSDPIIIGSAITSFGFYVVFTLYQAKWAKYPLVSRVARSNYNVVGSCLIILLTGAGEAAFLIMIPQFCQGVMHTSAGGAGVWVMIEAVAVPVGCFAAGKIIGYTSGRFYKHLLLSALLYSLSLIGVAEWMATRITSLMVAGLFVLAEGYTYGALLVSLYTAVASDLPSEEVASAMSMVMMARYMGYLVGVASCSAIVQGSLKMILSNRLSGPDAAELVEFIRTSIGKVSSLRPEIQEMVAQALATSLERAGWVAAAVTATAILIAIRMKDVNNIKSTD</sequence>
<feature type="transmembrane region" description="Helical" evidence="8">
    <location>
        <begin position="238"/>
        <end position="261"/>
    </location>
</feature>
<accession>A0AAD7XZ44</accession>
<keyword evidence="3 8" id="KW-0812">Transmembrane</keyword>
<dbReference type="InterPro" id="IPR036259">
    <property type="entry name" value="MFS_trans_sf"/>
</dbReference>
<feature type="transmembrane region" description="Helical" evidence="8">
    <location>
        <begin position="44"/>
        <end position="69"/>
    </location>
</feature>
<keyword evidence="5 8" id="KW-0472">Membrane</keyword>
<dbReference type="PROSITE" id="PS00216">
    <property type="entry name" value="SUGAR_TRANSPORT_1"/>
    <property type="match status" value="1"/>
</dbReference>
<feature type="transmembrane region" description="Helical" evidence="8">
    <location>
        <begin position="137"/>
        <end position="158"/>
    </location>
</feature>
<evidence type="ECO:0000256" key="4">
    <source>
        <dbReference type="ARBA" id="ARBA00022989"/>
    </source>
</evidence>
<dbReference type="GO" id="GO:0012505">
    <property type="term" value="C:endomembrane system"/>
    <property type="evidence" value="ECO:0007669"/>
    <property type="project" value="UniProtKB-SubCell"/>
</dbReference>
<feature type="transmembrane region" description="Helical" evidence="8">
    <location>
        <begin position="375"/>
        <end position="394"/>
    </location>
</feature>
<feature type="transmembrane region" description="Helical" evidence="8">
    <location>
        <begin position="306"/>
        <end position="330"/>
    </location>
</feature>
<keyword evidence="4 8" id="KW-1133">Transmembrane helix</keyword>
<evidence type="ECO:0000256" key="5">
    <source>
        <dbReference type="ARBA" id="ARBA00023136"/>
    </source>
</evidence>
<evidence type="ECO:0000259" key="9">
    <source>
        <dbReference type="PROSITE" id="PS50850"/>
    </source>
</evidence>
<evidence type="ECO:0000313" key="11">
    <source>
        <dbReference type="Proteomes" id="UP001234581"/>
    </source>
</evidence>
<evidence type="ECO:0000313" key="10">
    <source>
        <dbReference type="EMBL" id="KAJ8655357.1"/>
    </source>
</evidence>
<dbReference type="Proteomes" id="UP001234581">
    <property type="component" value="Unassembled WGS sequence"/>
</dbReference>
<keyword evidence="11" id="KW-1185">Reference proteome</keyword>
<evidence type="ECO:0000256" key="7">
    <source>
        <dbReference type="SAM" id="MobiDB-lite"/>
    </source>
</evidence>